<dbReference type="EMBL" id="JAACJK010000058">
    <property type="protein sequence ID" value="KAF5336581.1"/>
    <property type="molecule type" value="Genomic_DNA"/>
</dbReference>
<feature type="region of interest" description="Disordered" evidence="1">
    <location>
        <begin position="159"/>
        <end position="194"/>
    </location>
</feature>
<organism evidence="2 3">
    <name type="scientific">Ephemerocybe angulata</name>
    <dbReference type="NCBI Taxonomy" id="980116"/>
    <lineage>
        <taxon>Eukaryota</taxon>
        <taxon>Fungi</taxon>
        <taxon>Dikarya</taxon>
        <taxon>Basidiomycota</taxon>
        <taxon>Agaricomycotina</taxon>
        <taxon>Agaricomycetes</taxon>
        <taxon>Agaricomycetidae</taxon>
        <taxon>Agaricales</taxon>
        <taxon>Agaricineae</taxon>
        <taxon>Psathyrellaceae</taxon>
        <taxon>Ephemerocybe</taxon>
    </lineage>
</organism>
<sequence>MARVDPDYISSTNASDQLSERYTGPPEWRIGGCLPSHLEFFKQCCQTHHFFNPQMAWCLFAEQNPSPLPAPHGELLELFCSCTLCHRVLMGKTSPEETRIWREARDRWRRRKDECAREVERENGTAATSMVQLEALRARKVVAAALGLTEKEVSYWEREAGPNWKRREKEKEKASAREESLSDVGGSDEFDSDT</sequence>
<keyword evidence="3" id="KW-1185">Reference proteome</keyword>
<evidence type="ECO:0000313" key="2">
    <source>
        <dbReference type="EMBL" id="KAF5336581.1"/>
    </source>
</evidence>
<feature type="compositionally biased region" description="Basic and acidic residues" evidence="1">
    <location>
        <begin position="159"/>
        <end position="180"/>
    </location>
</feature>
<name>A0A8H5FH52_9AGAR</name>
<proteinExistence type="predicted"/>
<comment type="caution">
    <text evidence="2">The sequence shown here is derived from an EMBL/GenBank/DDBJ whole genome shotgun (WGS) entry which is preliminary data.</text>
</comment>
<dbReference type="AlphaFoldDB" id="A0A8H5FH52"/>
<evidence type="ECO:0000256" key="1">
    <source>
        <dbReference type="SAM" id="MobiDB-lite"/>
    </source>
</evidence>
<gene>
    <name evidence="2" type="ORF">D9611_006639</name>
</gene>
<reference evidence="2 3" key="1">
    <citation type="journal article" date="2020" name="ISME J.">
        <title>Uncovering the hidden diversity of litter-decomposition mechanisms in mushroom-forming fungi.</title>
        <authorList>
            <person name="Floudas D."/>
            <person name="Bentzer J."/>
            <person name="Ahren D."/>
            <person name="Johansson T."/>
            <person name="Persson P."/>
            <person name="Tunlid A."/>
        </authorList>
    </citation>
    <scope>NUCLEOTIDE SEQUENCE [LARGE SCALE GENOMIC DNA]</scope>
    <source>
        <strain evidence="2 3">CBS 175.51</strain>
    </source>
</reference>
<feature type="region of interest" description="Disordered" evidence="1">
    <location>
        <begin position="1"/>
        <end position="22"/>
    </location>
</feature>
<dbReference type="OrthoDB" id="3057517at2759"/>
<accession>A0A8H5FH52</accession>
<dbReference type="Proteomes" id="UP000541558">
    <property type="component" value="Unassembled WGS sequence"/>
</dbReference>
<protein>
    <submittedName>
        <fullName evidence="2">Uncharacterized protein</fullName>
    </submittedName>
</protein>
<evidence type="ECO:0000313" key="3">
    <source>
        <dbReference type="Proteomes" id="UP000541558"/>
    </source>
</evidence>